<reference evidence="2 3" key="1">
    <citation type="submission" date="2016-10" db="EMBL/GenBank/DDBJ databases">
        <authorList>
            <person name="de Groot N.N."/>
        </authorList>
    </citation>
    <scope>NUCLEOTIDE SEQUENCE [LARGE SCALE GENOMIC DNA]</scope>
    <source>
        <strain evidence="2 3">DSM 17813</strain>
    </source>
</reference>
<evidence type="ECO:0000313" key="2">
    <source>
        <dbReference type="EMBL" id="SDM01125.1"/>
    </source>
</evidence>
<feature type="transmembrane region" description="Helical" evidence="1">
    <location>
        <begin position="118"/>
        <end position="136"/>
    </location>
</feature>
<sequence>MISATAGKIVNLGLYQLGWLCCVLGAAWVYPLRGAVAALLLMAVHLLLATSRQAELKLMLCACLLGTVVDSAQQALGVFSFKTDPAWPFWLPLWVLVIWAQFATLLHYGLHWLTGRPLLAAGFGLVGGPLAYWGGISLGAANFGDNLGFSYASLALLWALVMPLLVWLSHRFDGREGRYRWPGGKLLQR</sequence>
<evidence type="ECO:0008006" key="4">
    <source>
        <dbReference type="Google" id="ProtNLM"/>
    </source>
</evidence>
<feature type="transmembrane region" description="Helical" evidence="1">
    <location>
        <begin position="35"/>
        <end position="51"/>
    </location>
</feature>
<feature type="transmembrane region" description="Helical" evidence="1">
    <location>
        <begin position="87"/>
        <end position="106"/>
    </location>
</feature>
<protein>
    <recommendedName>
        <fullName evidence="4">DUF2878 domain-containing protein</fullName>
    </recommendedName>
</protein>
<keyword evidence="1" id="KW-0812">Transmembrane</keyword>
<evidence type="ECO:0000313" key="3">
    <source>
        <dbReference type="Proteomes" id="UP000182146"/>
    </source>
</evidence>
<dbReference type="STRING" id="392333.SAMN05660860_01677"/>
<keyword evidence="1" id="KW-1133">Transmembrane helix</keyword>
<gene>
    <name evidence="2" type="ORF">SAMN05660860_01677</name>
</gene>
<dbReference type="Proteomes" id="UP000182146">
    <property type="component" value="Unassembled WGS sequence"/>
</dbReference>
<dbReference type="RefSeq" id="WP_052446281.1">
    <property type="nucleotide sequence ID" value="NZ_FNGU01000003.1"/>
</dbReference>
<dbReference type="EMBL" id="FNGU01000003">
    <property type="protein sequence ID" value="SDM01125.1"/>
    <property type="molecule type" value="Genomic_DNA"/>
</dbReference>
<name>A0A1G9PSM2_9BACT</name>
<dbReference type="AlphaFoldDB" id="A0A1G9PSM2"/>
<proteinExistence type="predicted"/>
<feature type="transmembrane region" description="Helical" evidence="1">
    <location>
        <begin position="148"/>
        <end position="168"/>
    </location>
</feature>
<accession>A0A1G9PSM2</accession>
<feature type="transmembrane region" description="Helical" evidence="1">
    <location>
        <begin position="58"/>
        <end position="81"/>
    </location>
</feature>
<dbReference type="InterPro" id="IPR021306">
    <property type="entry name" value="DUF2878"/>
</dbReference>
<dbReference type="OrthoDB" id="288800at2"/>
<keyword evidence="1" id="KW-0472">Membrane</keyword>
<dbReference type="Pfam" id="PF11086">
    <property type="entry name" value="DUF2878"/>
    <property type="match status" value="1"/>
</dbReference>
<organism evidence="2 3">
    <name type="scientific">Geoalkalibacter ferrihydriticus</name>
    <dbReference type="NCBI Taxonomy" id="392333"/>
    <lineage>
        <taxon>Bacteria</taxon>
        <taxon>Pseudomonadati</taxon>
        <taxon>Thermodesulfobacteriota</taxon>
        <taxon>Desulfuromonadia</taxon>
        <taxon>Desulfuromonadales</taxon>
        <taxon>Geoalkalibacteraceae</taxon>
        <taxon>Geoalkalibacter</taxon>
    </lineage>
</organism>
<feature type="transmembrane region" description="Helical" evidence="1">
    <location>
        <begin position="12"/>
        <end position="29"/>
    </location>
</feature>
<evidence type="ECO:0000256" key="1">
    <source>
        <dbReference type="SAM" id="Phobius"/>
    </source>
</evidence>